<dbReference type="InterPro" id="IPR053355">
    <property type="entry name" value="RAD51-associated"/>
</dbReference>
<keyword evidence="4" id="KW-1185">Reference proteome</keyword>
<reference evidence="3" key="1">
    <citation type="submission" date="2025-08" db="UniProtKB">
        <authorList>
            <consortium name="Ensembl"/>
        </authorList>
    </citation>
    <scope>IDENTIFICATION</scope>
</reference>
<dbReference type="InterPro" id="IPR031419">
    <property type="entry name" value="RAD51_interact"/>
</dbReference>
<evidence type="ECO:0000313" key="3">
    <source>
        <dbReference type="Ensembl" id="ENSPCLP00000022436.1"/>
    </source>
</evidence>
<feature type="region of interest" description="Disordered" evidence="1">
    <location>
        <begin position="239"/>
        <end position="258"/>
    </location>
</feature>
<dbReference type="OMA" id="MNYLIMS"/>
<evidence type="ECO:0000256" key="1">
    <source>
        <dbReference type="SAM" id="MobiDB-lite"/>
    </source>
</evidence>
<dbReference type="CTD" id="729475"/>
<protein>
    <recommendedName>
        <fullName evidence="2">RAD51 interacting motif domain-containing protein</fullName>
    </recommendedName>
</protein>
<name>A0A669R403_PHACC</name>
<dbReference type="RefSeq" id="XP_031466946.1">
    <property type="nucleotide sequence ID" value="XM_031611086.1"/>
</dbReference>
<reference evidence="3" key="2">
    <citation type="submission" date="2025-09" db="UniProtKB">
        <authorList>
            <consortium name="Ensembl"/>
        </authorList>
    </citation>
    <scope>IDENTIFICATION</scope>
</reference>
<feature type="domain" description="RAD51 interacting motif" evidence="2">
    <location>
        <begin position="1354"/>
        <end position="1390"/>
    </location>
</feature>
<organism evidence="3 4">
    <name type="scientific">Phasianus colchicus</name>
    <name type="common">Common pheasant</name>
    <dbReference type="NCBI Taxonomy" id="9054"/>
    <lineage>
        <taxon>Eukaryota</taxon>
        <taxon>Metazoa</taxon>
        <taxon>Chordata</taxon>
        <taxon>Craniata</taxon>
        <taxon>Vertebrata</taxon>
        <taxon>Euteleostomi</taxon>
        <taxon>Archelosauria</taxon>
        <taxon>Archosauria</taxon>
        <taxon>Dinosauria</taxon>
        <taxon>Saurischia</taxon>
        <taxon>Theropoda</taxon>
        <taxon>Coelurosauria</taxon>
        <taxon>Aves</taxon>
        <taxon>Neognathae</taxon>
        <taxon>Galloanserae</taxon>
        <taxon>Galliformes</taxon>
        <taxon>Phasianidae</taxon>
        <taxon>Phasianinae</taxon>
        <taxon>Phasianus</taxon>
    </lineage>
</organism>
<dbReference type="Proteomes" id="UP000472261">
    <property type="component" value="Unplaced"/>
</dbReference>
<sequence length="1391" mass="161020">MENTHSPTFVPVPSDDSEFYLYPKCVKIESHQKSMKKKEQQKLEQSIHCGNTYQTPPSESIYLSEIQNSWVLENERCDRARKPCIREPFHSQASNSEKLLCRVLENKLPIKKWSPENESQNTIEEDISLNIYRQRGETELCNLWNSTNTGKNLHVLNPIRLHQNNIEQNKIEADNELKQKSSDTPLNRNLFQRWSQYQLSQVPFSYGTCSMLSCVENEKNVSLEKVCSTESKDYYHNDHATTTQKNNNNTSSIVPTPKPFKSIRPLEIPKFLMKENTSQFSSISNRINSEMPSVNLKEMVGKMLEGQPTSMQSKQIHGVQKMSEVGNQKLQSDKNIVKASSVGSEFEEKNYQSTNKQKHSAVAEGGKLPVTYIRDNSTDPECNQIFAETDFKVLENSDDDDDQKSRIHICISAKKVQNKKFISVMGILSRMRRRKSSHKNVTTFHTQTSIPAITEILEKNKLDLHYDLHDSNSDISLQEAESKLFTNEILDIKRYSIENIIFESSCSPIVVHNFPDTKVSFSVMREKKAFKIKFSFQNFLFGALRTQTKLLAEIMLLCQADNIMHWFDIYVALNEQCDTQELVKSNTGANHRNKTHIYLLVIILKHLKVKLQKKIPTSIFNRKNALLPTEEKLVRVEKRASYGRKQMQLNSCTESNLRQNTVYYKKYETYPGTVSSKFVDSINFDLHNELWKIYFSRSSGNENSTFLTRRIFFHKQSSGLSKGRFVRKHHLLSRRSERFYSTYLESVSYRKDMKKQMLVANCLILLKDNCDRSSLKKMHYYNVKKIQYLTRVNLRCLSYLPACSQLRFEKVNNKCSNQQIPITTMKWTKNKLRKMFNSYFHRERLRALPLHLRDNKEHKTCIYRNCVKTTKEIIYKMKKCSGIFNCIKTDRKENFKSKDLQINSHYFLSKKSLPLFDTYKKIPLNSDPEDFDQISLVNQDNSVKKLSAVQNTVTSSENIHNLSAKSKDVLIFPEPSKTTVEKCSSLSLQDSQTNKPEYCKAVDALVNEKEFPNSYLNSRNIFPSSLRGYLYITSLLPRNSFVNKDGAVGEDTHGRISVNADKQKQIEKNYATMSYLCTRSPTVTYTYLQLQASEKVYFSLQGHTETNKAVSLDPATLKQHLEYVKEQEEISDEQMHVTNESQCETVMNDLIMSHSEDEAKTFIAGKEKLKMHLSLMNNGCLGDVKDEYLPSENKITYEFELKRKFDLVLEELHMFHEISKEDENNLSSVETNSHNNYSELISSDGIEENIESVSEKKTYISSPVCGTIKGENITVSNERLLNEKISLENENTEASKEYCMSRLSSEELLHSPIAEGYLCSIYKKPYTWDPAFLSGTLLKEENYNLQKEGGYLGYFLSHEVTRVQPLKTCKRPIRIGLSKKARPQKLHPYLK</sequence>
<dbReference type="PANTHER" id="PTHR39229:SF1">
    <property type="entry name" value="RAD51-ASSOCIATED PROTEIN 2"/>
    <property type="match status" value="1"/>
</dbReference>
<dbReference type="PANTHER" id="PTHR39229">
    <property type="entry name" value="MCG1037962"/>
    <property type="match status" value="1"/>
</dbReference>
<dbReference type="GeneID" id="116240642"/>
<dbReference type="KEGG" id="pcoc:116240642"/>
<gene>
    <name evidence="3" type="primary">RAD51AP2</name>
</gene>
<proteinExistence type="predicted"/>
<evidence type="ECO:0000313" key="4">
    <source>
        <dbReference type="Proteomes" id="UP000472261"/>
    </source>
</evidence>
<dbReference type="Pfam" id="PF15696">
    <property type="entry name" value="RAD51_interact"/>
    <property type="match status" value="1"/>
</dbReference>
<dbReference type="Ensembl" id="ENSPCLT00000031035.1">
    <property type="protein sequence ID" value="ENSPCLP00000022436.1"/>
    <property type="gene ID" value="ENSPCLG00000019676.1"/>
</dbReference>
<dbReference type="OrthoDB" id="9934401at2759"/>
<feature type="compositionally biased region" description="Low complexity" evidence="1">
    <location>
        <begin position="241"/>
        <end position="250"/>
    </location>
</feature>
<evidence type="ECO:0000259" key="2">
    <source>
        <dbReference type="Pfam" id="PF15696"/>
    </source>
</evidence>
<dbReference type="GO" id="GO:0032991">
    <property type="term" value="C:protein-containing complex"/>
    <property type="evidence" value="ECO:0007669"/>
    <property type="project" value="TreeGrafter"/>
</dbReference>
<accession>A0A669R403</accession>